<name>B9XNQ0_PEDPL</name>
<proteinExistence type="predicted"/>
<protein>
    <recommendedName>
        <fullName evidence="7">Cytochrome c domain-containing protein</fullName>
    </recommendedName>
</protein>
<dbReference type="Pfam" id="PF07610">
    <property type="entry name" value="DUF1573"/>
    <property type="match status" value="1"/>
</dbReference>
<dbReference type="STRING" id="320771.Cflav_PD1780"/>
<dbReference type="InterPro" id="IPR013783">
    <property type="entry name" value="Ig-like_fold"/>
</dbReference>
<keyword evidence="2 4" id="KW-0479">Metal-binding</keyword>
<feature type="domain" description="Cytochrome c" evidence="7">
    <location>
        <begin position="152"/>
        <end position="254"/>
    </location>
</feature>
<dbReference type="SUPFAM" id="SSF48695">
    <property type="entry name" value="Multiheme cytochromes"/>
    <property type="match status" value="1"/>
</dbReference>
<dbReference type="InterPro" id="IPR036909">
    <property type="entry name" value="Cyt_c-like_dom_sf"/>
</dbReference>
<dbReference type="GO" id="GO:0046872">
    <property type="term" value="F:metal ion binding"/>
    <property type="evidence" value="ECO:0007669"/>
    <property type="project" value="UniProtKB-KW"/>
</dbReference>
<keyword evidence="1 4" id="KW-0349">Heme</keyword>
<dbReference type="GO" id="GO:0020037">
    <property type="term" value="F:heme binding"/>
    <property type="evidence" value="ECO:0007669"/>
    <property type="project" value="InterPro"/>
</dbReference>
<dbReference type="Proteomes" id="UP000003688">
    <property type="component" value="Unassembled WGS sequence"/>
</dbReference>
<dbReference type="AlphaFoldDB" id="B9XNQ0"/>
<evidence type="ECO:0000256" key="6">
    <source>
        <dbReference type="SAM" id="SignalP"/>
    </source>
</evidence>
<dbReference type="PROSITE" id="PS51007">
    <property type="entry name" value="CYTC"/>
    <property type="match status" value="1"/>
</dbReference>
<keyword evidence="6" id="KW-0732">Signal</keyword>
<feature type="signal peptide" evidence="6">
    <location>
        <begin position="1"/>
        <end position="24"/>
    </location>
</feature>
<dbReference type="OrthoDB" id="195867at2"/>
<dbReference type="EMBL" id="ABOX02000041">
    <property type="protein sequence ID" value="EEF58590.1"/>
    <property type="molecule type" value="Genomic_DNA"/>
</dbReference>
<evidence type="ECO:0000313" key="8">
    <source>
        <dbReference type="EMBL" id="EEF58590.1"/>
    </source>
</evidence>
<accession>B9XNQ0</accession>
<evidence type="ECO:0000256" key="2">
    <source>
        <dbReference type="ARBA" id="ARBA00022723"/>
    </source>
</evidence>
<dbReference type="SUPFAM" id="SSF46626">
    <property type="entry name" value="Cytochrome c"/>
    <property type="match status" value="1"/>
</dbReference>
<dbReference type="Pfam" id="PF13442">
    <property type="entry name" value="Cytochrome_CBB3"/>
    <property type="match status" value="1"/>
</dbReference>
<evidence type="ECO:0000256" key="5">
    <source>
        <dbReference type="SAM" id="MobiDB-lite"/>
    </source>
</evidence>
<dbReference type="InterPro" id="IPR011467">
    <property type="entry name" value="DUF1573"/>
</dbReference>
<evidence type="ECO:0000313" key="9">
    <source>
        <dbReference type="Proteomes" id="UP000003688"/>
    </source>
</evidence>
<dbReference type="RefSeq" id="WP_007417437.1">
    <property type="nucleotide sequence ID" value="NZ_ABOX02000041.1"/>
</dbReference>
<dbReference type="GO" id="GO:0009055">
    <property type="term" value="F:electron transfer activity"/>
    <property type="evidence" value="ECO:0007669"/>
    <property type="project" value="InterPro"/>
</dbReference>
<gene>
    <name evidence="8" type="ORF">Cflav_PD1780</name>
</gene>
<feature type="region of interest" description="Disordered" evidence="5">
    <location>
        <begin position="254"/>
        <end position="273"/>
    </location>
</feature>
<comment type="caution">
    <text evidence="8">The sequence shown here is derived from an EMBL/GenBank/DDBJ whole genome shotgun (WGS) entry which is preliminary data.</text>
</comment>
<keyword evidence="3 4" id="KW-0408">Iron</keyword>
<dbReference type="Gene3D" id="2.60.40.10">
    <property type="entry name" value="Immunoglobulins"/>
    <property type="match status" value="1"/>
</dbReference>
<keyword evidence="9" id="KW-1185">Reference proteome</keyword>
<dbReference type="InterPro" id="IPR009056">
    <property type="entry name" value="Cyt_c-like_dom"/>
</dbReference>
<reference evidence="8 9" key="1">
    <citation type="journal article" date="2011" name="J. Bacteriol.">
        <title>Genome sequence of 'Pedosphaera parvula' Ellin514, an aerobic Verrucomicrobial isolate from pasture soil.</title>
        <authorList>
            <person name="Kant R."/>
            <person name="van Passel M.W."/>
            <person name="Sangwan P."/>
            <person name="Palva A."/>
            <person name="Lucas S."/>
            <person name="Copeland A."/>
            <person name="Lapidus A."/>
            <person name="Glavina Del Rio T."/>
            <person name="Dalin E."/>
            <person name="Tice H."/>
            <person name="Bruce D."/>
            <person name="Goodwin L."/>
            <person name="Pitluck S."/>
            <person name="Chertkov O."/>
            <person name="Larimer F.W."/>
            <person name="Land M.L."/>
            <person name="Hauser L."/>
            <person name="Brettin T.S."/>
            <person name="Detter J.C."/>
            <person name="Han S."/>
            <person name="de Vos W.M."/>
            <person name="Janssen P.H."/>
            <person name="Smidt H."/>
        </authorList>
    </citation>
    <scope>NUCLEOTIDE SEQUENCE [LARGE SCALE GENOMIC DNA]</scope>
    <source>
        <strain evidence="8 9">Ellin514</strain>
    </source>
</reference>
<feature type="chain" id="PRO_5002895104" description="Cytochrome c domain-containing protein" evidence="6">
    <location>
        <begin position="25"/>
        <end position="273"/>
    </location>
</feature>
<evidence type="ECO:0000259" key="7">
    <source>
        <dbReference type="PROSITE" id="PS51007"/>
    </source>
</evidence>
<evidence type="ECO:0000256" key="1">
    <source>
        <dbReference type="ARBA" id="ARBA00022617"/>
    </source>
</evidence>
<organism evidence="8 9">
    <name type="scientific">Pedosphaera parvula (strain Ellin514)</name>
    <dbReference type="NCBI Taxonomy" id="320771"/>
    <lineage>
        <taxon>Bacteria</taxon>
        <taxon>Pseudomonadati</taxon>
        <taxon>Verrucomicrobiota</taxon>
        <taxon>Pedosphaerae</taxon>
        <taxon>Pedosphaerales</taxon>
        <taxon>Pedosphaeraceae</taxon>
        <taxon>Pedosphaera</taxon>
    </lineage>
</organism>
<evidence type="ECO:0000256" key="4">
    <source>
        <dbReference type="PROSITE-ProRule" id="PRU00433"/>
    </source>
</evidence>
<sequence precursor="true">MKKRRLSFLLSIFGILLITLCVTRTCSSQPHDPLAWDAESKEYVAGTNETHARLFFCLTNVSSKEVVITDVATSCGCTVATIPSKPWKIPPKEIGRIDVAIDLRGKTGTITKEVSVASPTAAKLLTVSATIPSGYGGGMTPAMGDRLRNQESAAANRQSIFRNNCASCHLVPAFGKSGAKLYTAACAICHDSPHRATMVPDLHHLNKDTNADYWRQWITHGKDGTLMPGFAATDGGPLDDEQINSLVDYMGTFSKPASTNTPPSAVRKNQSRN</sequence>
<evidence type="ECO:0000256" key="3">
    <source>
        <dbReference type="ARBA" id="ARBA00023004"/>
    </source>
</evidence>
<dbReference type="InterPro" id="IPR036280">
    <property type="entry name" value="Multihaem_cyt_sf"/>
</dbReference>
<dbReference type="Gene3D" id="1.10.760.10">
    <property type="entry name" value="Cytochrome c-like domain"/>
    <property type="match status" value="1"/>
</dbReference>